<proteinExistence type="predicted"/>
<gene>
    <name evidence="1" type="ORF">Vadar_025776</name>
</gene>
<name>A0ACB7X405_9ERIC</name>
<evidence type="ECO:0000313" key="2">
    <source>
        <dbReference type="Proteomes" id="UP000828048"/>
    </source>
</evidence>
<organism evidence="1 2">
    <name type="scientific">Vaccinium darrowii</name>
    <dbReference type="NCBI Taxonomy" id="229202"/>
    <lineage>
        <taxon>Eukaryota</taxon>
        <taxon>Viridiplantae</taxon>
        <taxon>Streptophyta</taxon>
        <taxon>Embryophyta</taxon>
        <taxon>Tracheophyta</taxon>
        <taxon>Spermatophyta</taxon>
        <taxon>Magnoliopsida</taxon>
        <taxon>eudicotyledons</taxon>
        <taxon>Gunneridae</taxon>
        <taxon>Pentapetalae</taxon>
        <taxon>asterids</taxon>
        <taxon>Ericales</taxon>
        <taxon>Ericaceae</taxon>
        <taxon>Vaccinioideae</taxon>
        <taxon>Vaccinieae</taxon>
        <taxon>Vaccinium</taxon>
    </lineage>
</organism>
<dbReference type="EMBL" id="CM037152">
    <property type="protein sequence ID" value="KAH7835391.1"/>
    <property type="molecule type" value="Genomic_DNA"/>
</dbReference>
<comment type="caution">
    <text evidence="1">The sequence shown here is derived from an EMBL/GenBank/DDBJ whole genome shotgun (WGS) entry which is preliminary data.</text>
</comment>
<reference evidence="1 2" key="1">
    <citation type="journal article" date="2021" name="Hortic Res">
        <title>High-quality reference genome and annotation aids understanding of berry development for evergreen blueberry (Vaccinium darrowii).</title>
        <authorList>
            <person name="Yu J."/>
            <person name="Hulse-Kemp A.M."/>
            <person name="Babiker E."/>
            <person name="Staton M."/>
        </authorList>
    </citation>
    <scope>NUCLEOTIDE SEQUENCE [LARGE SCALE GENOMIC DNA]</scope>
    <source>
        <strain evidence="2">cv. NJ 8807/NJ 8810</strain>
        <tissue evidence="1">Young leaf</tissue>
    </source>
</reference>
<dbReference type="Proteomes" id="UP000828048">
    <property type="component" value="Chromosome 2"/>
</dbReference>
<evidence type="ECO:0000313" key="1">
    <source>
        <dbReference type="EMBL" id="KAH7835391.1"/>
    </source>
</evidence>
<accession>A0ACB7X405</accession>
<protein>
    <submittedName>
        <fullName evidence="1">Uncharacterized protein</fullName>
    </submittedName>
</protein>
<sequence>MFVEFSTGAVEELITVASFSLFDSPSSFNSSNPSEILLVASMANNAQFPGMQPLRPPIPPGPPQGAPPPMPIQFRTAVPAPQPQVYIPMASQQFQHVGHANVGMPFHSQQFQFSSVQQLPPIPTPEVQANRPPQNAQIASTYVAGLNGPRMLLSSTYTFGPSSGGSLQRNADASVQYQPTPQTNLSSFPGGAQPWLPTGSHSMISVAQNIGDQSSATPSVVPAVTKEPNHIEKLPSDWLEHTSPAGKRYYFNKKTKLSTWEKPLELMTPTERADATTDWKEHMSPEGRKYYYNRVTKQSKWKIPDEVKLAREKMKMALTGGTQAGNDDYPAPAPDAVNPSSLAHGPVSSPNQAATASASVSPKPMATSQPSSSPVVPSMVEENAIPVQTNVETITPNAALLESTETSNIILNADVTPMSIVDAKAAQDVVDTVDGVSTGDIEEAENGKGSARNVNVTVLGEKTAVPEPLVYENKLEARNAFKALLESANIGSDWTWDQAMRVIINDQRYGALRTLGERKQAFNEFLVQKKKKDAEERRARQKKAQEDFRKMLEESKDLTSSSRWSKVIAIFEDDERFKAVERAKDREDLFQDYIVELEKKERANALEERKWNRREFLNFLKSCDFITASSQWRKVQDRLEDDERCLRLEKIDRLEIFQEYIRDLEREEEEQMKIRMEELRKAERKNREEFRKLMEEHVASGILTPTTHWRDYCMKVKDLPAYLAVSSNTSGSTAKDLFEDVAEELQKQYMEDKARIKDAMKSRKIAVSSTWTLEDFKAALIEDITSQPLSEINLKLVFDELQERVKEKEEKEAKRRKLLADDFYDLLFTSKDLTASSKWEDCKQLLEDRQERFVGEDIFFRNIFDEYIADMKEKEKEKEKERKRRDDKAKRERDVKDREKKEKHGREKRRGYASKYGKDRTHSEDAGKYESYVLEENKKSGKDKKRRHRERGLSYVDDLSVGENEKDRSENSHRHSSDRKKSKQRSPSEEHSEIRRKRHKKDHHDGSNRNDDYGELRDREFGEDGEVW</sequence>
<keyword evidence="2" id="KW-1185">Reference proteome</keyword>